<dbReference type="AlphaFoldDB" id="A0A2T6BKS6"/>
<dbReference type="Gene3D" id="2.60.120.10">
    <property type="entry name" value="Jelly Rolls"/>
    <property type="match status" value="1"/>
</dbReference>
<dbReference type="Proteomes" id="UP000243978">
    <property type="component" value="Unassembled WGS sequence"/>
</dbReference>
<dbReference type="InterPro" id="IPR011051">
    <property type="entry name" value="RmlC_Cupin_sf"/>
</dbReference>
<dbReference type="InterPro" id="IPR025979">
    <property type="entry name" value="ChrR-like_cupin_dom"/>
</dbReference>
<evidence type="ECO:0000313" key="3">
    <source>
        <dbReference type="EMBL" id="PTX56670.1"/>
    </source>
</evidence>
<gene>
    <name evidence="3" type="ORF">C8N43_1331</name>
</gene>
<keyword evidence="4" id="KW-1185">Reference proteome</keyword>
<dbReference type="SUPFAM" id="SSF51182">
    <property type="entry name" value="RmlC-like cupins"/>
    <property type="match status" value="1"/>
</dbReference>
<keyword evidence="1" id="KW-0732">Signal</keyword>
<dbReference type="Pfam" id="PF12973">
    <property type="entry name" value="Cupin_7"/>
    <property type="match status" value="1"/>
</dbReference>
<comment type="caution">
    <text evidence="3">The sequence shown here is derived from an EMBL/GenBank/DDBJ whole genome shotgun (WGS) entry which is preliminary data.</text>
</comment>
<accession>A0A2T6BKS6</accession>
<organism evidence="3 4">
    <name type="scientific">Litoreibacter ponti</name>
    <dbReference type="NCBI Taxonomy" id="1510457"/>
    <lineage>
        <taxon>Bacteria</taxon>
        <taxon>Pseudomonadati</taxon>
        <taxon>Pseudomonadota</taxon>
        <taxon>Alphaproteobacteria</taxon>
        <taxon>Rhodobacterales</taxon>
        <taxon>Roseobacteraceae</taxon>
        <taxon>Litoreibacter</taxon>
    </lineage>
</organism>
<feature type="domain" description="ChrR-like cupin" evidence="2">
    <location>
        <begin position="26"/>
        <end position="124"/>
    </location>
</feature>
<protein>
    <submittedName>
        <fullName evidence="3">Uncharacterized protein DUF4437</fullName>
    </submittedName>
</protein>
<name>A0A2T6BKS6_9RHOB</name>
<feature type="chain" id="PRO_5015613961" evidence="1">
    <location>
        <begin position="18"/>
        <end position="137"/>
    </location>
</feature>
<reference evidence="3 4" key="1">
    <citation type="submission" date="2018-04" db="EMBL/GenBank/DDBJ databases">
        <title>Genomic Encyclopedia of Archaeal and Bacterial Type Strains, Phase II (KMG-II): from individual species to whole genera.</title>
        <authorList>
            <person name="Goeker M."/>
        </authorList>
    </citation>
    <scope>NUCLEOTIDE SEQUENCE [LARGE SCALE GENOMIC DNA]</scope>
    <source>
        <strain evidence="3 4">DSM 100977</strain>
    </source>
</reference>
<evidence type="ECO:0000313" key="4">
    <source>
        <dbReference type="Proteomes" id="UP000243978"/>
    </source>
</evidence>
<evidence type="ECO:0000259" key="2">
    <source>
        <dbReference type="Pfam" id="PF12973"/>
    </source>
</evidence>
<dbReference type="EMBL" id="QBKS01000001">
    <property type="protein sequence ID" value="PTX56670.1"/>
    <property type="molecule type" value="Genomic_DNA"/>
</dbReference>
<sequence>MMRLLACLLSLATPLAAADPSITRLAPSALDWATTPEGVAFAPIEGDRFAGAYMAMVRLPAGLKSPAHVKSANMYGLVVEGTMTHAPDTGGETRPLPPGAFYKIPAGLAHVSSCISQVPCVTFLYQDGAFDFLPVTR</sequence>
<proteinExistence type="predicted"/>
<dbReference type="InterPro" id="IPR014710">
    <property type="entry name" value="RmlC-like_jellyroll"/>
</dbReference>
<evidence type="ECO:0000256" key="1">
    <source>
        <dbReference type="SAM" id="SignalP"/>
    </source>
</evidence>
<feature type="signal peptide" evidence="1">
    <location>
        <begin position="1"/>
        <end position="17"/>
    </location>
</feature>